<dbReference type="PANTHER" id="PTHR30469:SF15">
    <property type="entry name" value="HLYD FAMILY OF SECRETION PROTEINS"/>
    <property type="match status" value="1"/>
</dbReference>
<protein>
    <submittedName>
        <fullName evidence="5">Efflux RND transporter periplasmic adaptor subunit</fullName>
    </submittedName>
</protein>
<evidence type="ECO:0000313" key="5">
    <source>
        <dbReference type="EMBL" id="RFU95707.1"/>
    </source>
</evidence>
<evidence type="ECO:0000256" key="1">
    <source>
        <dbReference type="ARBA" id="ARBA00009477"/>
    </source>
</evidence>
<dbReference type="GO" id="GO:1990281">
    <property type="term" value="C:efflux pump complex"/>
    <property type="evidence" value="ECO:0007669"/>
    <property type="project" value="TreeGrafter"/>
</dbReference>
<dbReference type="Gene3D" id="1.10.287.470">
    <property type="entry name" value="Helix hairpin bin"/>
    <property type="match status" value="1"/>
</dbReference>
<keyword evidence="2" id="KW-0175">Coiled coil</keyword>
<dbReference type="GO" id="GO:0015562">
    <property type="term" value="F:efflux transmembrane transporter activity"/>
    <property type="evidence" value="ECO:0007669"/>
    <property type="project" value="TreeGrafter"/>
</dbReference>
<evidence type="ECO:0000313" key="6">
    <source>
        <dbReference type="Proteomes" id="UP000264002"/>
    </source>
</evidence>
<dbReference type="SUPFAM" id="SSF111369">
    <property type="entry name" value="HlyD-like secretion proteins"/>
    <property type="match status" value="1"/>
</dbReference>
<dbReference type="AlphaFoldDB" id="A0A372MIT5"/>
<name>A0A372MIT5_9SPIR</name>
<proteinExistence type="inferred from homology"/>
<dbReference type="Gene3D" id="2.40.30.170">
    <property type="match status" value="1"/>
</dbReference>
<keyword evidence="6" id="KW-1185">Reference proteome</keyword>
<dbReference type="Gene3D" id="2.40.50.100">
    <property type="match status" value="1"/>
</dbReference>
<dbReference type="InterPro" id="IPR006143">
    <property type="entry name" value="RND_pump_MFP"/>
</dbReference>
<dbReference type="EMBL" id="QUWK01000003">
    <property type="protein sequence ID" value="RFU95707.1"/>
    <property type="molecule type" value="Genomic_DNA"/>
</dbReference>
<accession>A0A372MIT5</accession>
<comment type="similarity">
    <text evidence="1">Belongs to the membrane fusion protein (MFP) (TC 8.A.1) family.</text>
</comment>
<gene>
    <name evidence="5" type="ORF">DYP60_04330</name>
</gene>
<reference evidence="5 6" key="2">
    <citation type="submission" date="2018-09" db="EMBL/GenBank/DDBJ databases">
        <title>Genome of Sphaerochaeta halotolerans strain 4-11.</title>
        <authorList>
            <person name="Nazina T.N."/>
            <person name="Sokolova D.S."/>
        </authorList>
    </citation>
    <scope>NUCLEOTIDE SEQUENCE [LARGE SCALE GENOMIC DNA]</scope>
    <source>
        <strain evidence="5 6">4-11</strain>
    </source>
</reference>
<evidence type="ECO:0000256" key="2">
    <source>
        <dbReference type="SAM" id="Coils"/>
    </source>
</evidence>
<evidence type="ECO:0000256" key="3">
    <source>
        <dbReference type="SAM" id="Phobius"/>
    </source>
</evidence>
<feature type="domain" description="CzcB-like barrel-sandwich hybrid" evidence="4">
    <location>
        <begin position="83"/>
        <end position="209"/>
    </location>
</feature>
<dbReference type="NCBIfam" id="TIGR01730">
    <property type="entry name" value="RND_mfp"/>
    <property type="match status" value="1"/>
</dbReference>
<dbReference type="Proteomes" id="UP000264002">
    <property type="component" value="Unassembled WGS sequence"/>
</dbReference>
<comment type="caution">
    <text evidence="5">The sequence shown here is derived from an EMBL/GenBank/DDBJ whole genome shotgun (WGS) entry which is preliminary data.</text>
</comment>
<sequence>MVAFAQIHRGANTLGKRLFFVFFRYFILLLGTAMIAYGIMQFLSKSPEEKTPTAVPVILATPEYGTLQESISLNAHIQSDHMVALLPLVSGELETVSFELGDRVEKDQVLAQIDSEAYEQQRAQAASAKEVAQTTFMRIERLFQAKAVSEQAYEEAKANRDATRAQWELAELQMKNTAIKAPIAGTVIQKYASQGNIASPEQPIALIADQEALSVKAHIPAYYFDIIQAQKDQLAIHVRRTDASGNVHSAKASLQAVAPSIDPSSNTFSLICTLQEQNGTFVPGMAVTIQIIYNQLEGVYLLKQEDRTVGGAFYLYDEETKTARYENITIIAENDFLVAIDPAYKDASFIVGGQHTVLDGQPVSVQQTR</sequence>
<feature type="coiled-coil region" evidence="2">
    <location>
        <begin position="139"/>
        <end position="166"/>
    </location>
</feature>
<organism evidence="5 6">
    <name type="scientific">Sphaerochaeta halotolerans</name>
    <dbReference type="NCBI Taxonomy" id="2293840"/>
    <lineage>
        <taxon>Bacteria</taxon>
        <taxon>Pseudomonadati</taxon>
        <taxon>Spirochaetota</taxon>
        <taxon>Spirochaetia</taxon>
        <taxon>Spirochaetales</taxon>
        <taxon>Sphaerochaetaceae</taxon>
        <taxon>Sphaerochaeta</taxon>
    </lineage>
</organism>
<reference evidence="6" key="1">
    <citation type="submission" date="2018-08" db="EMBL/GenBank/DDBJ databases">
        <authorList>
            <person name="Grouzdev D.S."/>
            <person name="Krutkina M.S."/>
        </authorList>
    </citation>
    <scope>NUCLEOTIDE SEQUENCE [LARGE SCALE GENOMIC DNA]</scope>
    <source>
        <strain evidence="6">4-11</strain>
    </source>
</reference>
<dbReference type="InterPro" id="IPR058647">
    <property type="entry name" value="BSH_CzcB-like"/>
</dbReference>
<dbReference type="Pfam" id="PF25973">
    <property type="entry name" value="BSH_CzcB"/>
    <property type="match status" value="1"/>
</dbReference>
<keyword evidence="3" id="KW-1133">Transmembrane helix</keyword>
<keyword evidence="3" id="KW-0812">Transmembrane</keyword>
<dbReference type="PANTHER" id="PTHR30469">
    <property type="entry name" value="MULTIDRUG RESISTANCE PROTEIN MDTA"/>
    <property type="match status" value="1"/>
</dbReference>
<evidence type="ECO:0000259" key="4">
    <source>
        <dbReference type="Pfam" id="PF25973"/>
    </source>
</evidence>
<feature type="transmembrane region" description="Helical" evidence="3">
    <location>
        <begin position="21"/>
        <end position="40"/>
    </location>
</feature>
<keyword evidence="3" id="KW-0472">Membrane</keyword>